<keyword evidence="3" id="KW-0472">Membrane</keyword>
<dbReference type="Pfam" id="PF13405">
    <property type="entry name" value="EF-hand_6"/>
    <property type="match status" value="1"/>
</dbReference>
<dbReference type="Gene3D" id="1.10.238.10">
    <property type="entry name" value="EF-hand"/>
    <property type="match status" value="1"/>
</dbReference>
<dbReference type="InterPro" id="IPR018247">
    <property type="entry name" value="EF_Hand_1_Ca_BS"/>
</dbReference>
<keyword evidence="3" id="KW-1133">Transmembrane helix</keyword>
<dbReference type="AlphaFoldDB" id="A0AAD8YHF1"/>
<keyword evidence="1" id="KW-0106">Calcium</keyword>
<feature type="transmembrane region" description="Helical" evidence="3">
    <location>
        <begin position="179"/>
        <end position="200"/>
    </location>
</feature>
<dbReference type="SMART" id="SM00054">
    <property type="entry name" value="EFh"/>
    <property type="match status" value="1"/>
</dbReference>
<feature type="transmembrane region" description="Helical" evidence="3">
    <location>
        <begin position="444"/>
        <end position="463"/>
    </location>
</feature>
<organism evidence="5 6">
    <name type="scientific">Skeletonema marinoi</name>
    <dbReference type="NCBI Taxonomy" id="267567"/>
    <lineage>
        <taxon>Eukaryota</taxon>
        <taxon>Sar</taxon>
        <taxon>Stramenopiles</taxon>
        <taxon>Ochrophyta</taxon>
        <taxon>Bacillariophyta</taxon>
        <taxon>Coscinodiscophyceae</taxon>
        <taxon>Thalassiosirophycidae</taxon>
        <taxon>Thalassiosirales</taxon>
        <taxon>Skeletonemataceae</taxon>
        <taxon>Skeletonema</taxon>
        <taxon>Skeletonema marinoi-dohrnii complex</taxon>
    </lineage>
</organism>
<feature type="transmembrane region" description="Helical" evidence="3">
    <location>
        <begin position="99"/>
        <end position="120"/>
    </location>
</feature>
<keyword evidence="6" id="KW-1185">Reference proteome</keyword>
<name>A0AAD8YHF1_9STRA</name>
<feature type="transmembrane region" description="Helical" evidence="3">
    <location>
        <begin position="206"/>
        <end position="232"/>
    </location>
</feature>
<feature type="domain" description="EF-hand" evidence="4">
    <location>
        <begin position="54"/>
        <end position="89"/>
    </location>
</feature>
<feature type="region of interest" description="Disordered" evidence="2">
    <location>
        <begin position="323"/>
        <end position="354"/>
    </location>
</feature>
<dbReference type="InterPro" id="IPR011992">
    <property type="entry name" value="EF-hand-dom_pair"/>
</dbReference>
<dbReference type="PROSITE" id="PS00018">
    <property type="entry name" value="EF_HAND_1"/>
    <property type="match status" value="1"/>
</dbReference>
<protein>
    <recommendedName>
        <fullName evidence="4">EF-hand domain-containing protein</fullName>
    </recommendedName>
</protein>
<gene>
    <name evidence="5" type="ORF">QTG54_003419</name>
</gene>
<dbReference type="InterPro" id="IPR002048">
    <property type="entry name" value="EF_hand_dom"/>
</dbReference>
<feature type="transmembrane region" description="Helical" evidence="3">
    <location>
        <begin position="132"/>
        <end position="153"/>
    </location>
</feature>
<dbReference type="GO" id="GO:0005509">
    <property type="term" value="F:calcium ion binding"/>
    <property type="evidence" value="ECO:0007669"/>
    <property type="project" value="InterPro"/>
</dbReference>
<evidence type="ECO:0000256" key="2">
    <source>
        <dbReference type="SAM" id="MobiDB-lite"/>
    </source>
</evidence>
<evidence type="ECO:0000256" key="3">
    <source>
        <dbReference type="SAM" id="Phobius"/>
    </source>
</evidence>
<dbReference type="Proteomes" id="UP001224775">
    <property type="component" value="Unassembled WGS sequence"/>
</dbReference>
<evidence type="ECO:0000313" key="6">
    <source>
        <dbReference type="Proteomes" id="UP001224775"/>
    </source>
</evidence>
<feature type="compositionally biased region" description="Basic and acidic residues" evidence="2">
    <location>
        <begin position="323"/>
        <end position="337"/>
    </location>
</feature>
<comment type="caution">
    <text evidence="5">The sequence shown here is derived from an EMBL/GenBank/DDBJ whole genome shotgun (WGS) entry which is preliminary data.</text>
</comment>
<accession>A0AAD8YHF1</accession>
<dbReference type="SUPFAM" id="SSF47473">
    <property type="entry name" value="EF-hand"/>
    <property type="match status" value="1"/>
</dbReference>
<dbReference type="EMBL" id="JATAAI010000005">
    <property type="protein sequence ID" value="KAK1745495.1"/>
    <property type="molecule type" value="Genomic_DNA"/>
</dbReference>
<reference evidence="5" key="1">
    <citation type="submission" date="2023-06" db="EMBL/GenBank/DDBJ databases">
        <title>Survivors Of The Sea: Transcriptome response of Skeletonema marinoi to long-term dormancy.</title>
        <authorList>
            <person name="Pinder M.I.M."/>
            <person name="Kourtchenko O."/>
            <person name="Robertson E.K."/>
            <person name="Larsson T."/>
            <person name="Maumus F."/>
            <person name="Osuna-Cruz C.M."/>
            <person name="Vancaester E."/>
            <person name="Stenow R."/>
            <person name="Vandepoele K."/>
            <person name="Ploug H."/>
            <person name="Bruchert V."/>
            <person name="Godhe A."/>
            <person name="Topel M."/>
        </authorList>
    </citation>
    <scope>NUCLEOTIDE SEQUENCE</scope>
    <source>
        <strain evidence="5">R05AC</strain>
    </source>
</reference>
<keyword evidence="3" id="KW-0812">Transmembrane</keyword>
<dbReference type="PROSITE" id="PS50222">
    <property type="entry name" value="EF_HAND_2"/>
    <property type="match status" value="1"/>
</dbReference>
<sequence length="533" mass="59420">MEETSLDQMEMESDSIRRRRRVSTLLLGGRPLDLQLSKHDITVILLRSIGPANVSSTVVNDIFEQIDEDKNGYITGEELSNFLQAKDHVRLSNFMMKRIVDVPSIAGSLFICGSSLSILNNLWKRSREPLSLVSYILMWCFLIGSALFAGDFVRTTIKRLKDEGVNSMAMARQLLRENIFSLGQVTNLMWLLGSLAYVLAVHGKQLALSSAATSSLWVIGGIGYFFGGFLPLPSIYRRTYAKINQQEEMMQMIRDFIESNRRLSDENACVDAQETLRSTSTTSRRRSTIAQLVSRRSTVSESVIMQQMHAIVLDAEDTFSQEKLPKRSSTESLKTLDTESLTCPQDSRGKSDISLENGVRDTLSGRKSDFFLENSVRTDRSPSIGTTYASLSSTDKTIRVSMFVQTFRRIDTSSHEQSVASHEQSVDKVNIHLKVCLEMARSTSVGIAVLYTVAGVLFTIGAIDTGLPGDVEQNMFLTGSCIYFSAGAFGLYMQWKARCSWHTLQSVVSALQRHTFSETTTQSPTEVLAAIDE</sequence>
<feature type="transmembrane region" description="Helical" evidence="3">
    <location>
        <begin position="475"/>
        <end position="493"/>
    </location>
</feature>
<evidence type="ECO:0000256" key="1">
    <source>
        <dbReference type="ARBA" id="ARBA00022837"/>
    </source>
</evidence>
<evidence type="ECO:0000313" key="5">
    <source>
        <dbReference type="EMBL" id="KAK1745495.1"/>
    </source>
</evidence>
<evidence type="ECO:0000259" key="4">
    <source>
        <dbReference type="PROSITE" id="PS50222"/>
    </source>
</evidence>
<proteinExistence type="predicted"/>